<protein>
    <recommendedName>
        <fullName evidence="6">Carboxylic ester hydrolase</fullName>
        <ecNumber evidence="6">3.1.1.-</ecNumber>
    </recommendedName>
</protein>
<keyword evidence="5" id="KW-0325">Glycoprotein</keyword>
<feature type="domain" description="Carboxylesterase type B" evidence="7">
    <location>
        <begin position="28"/>
        <end position="516"/>
    </location>
</feature>
<dbReference type="EC" id="3.1.1.-" evidence="6"/>
<reference evidence="8" key="1">
    <citation type="submission" date="2019-01" db="EMBL/GenBank/DDBJ databases">
        <title>Identification of carboxylesterase genes and their expression profiles in the Walker Mythimna separata treated with chlorantraniliprole and lambda-cyhalothrin.</title>
        <authorList>
            <person name="Fan D."/>
            <person name="Liu Y."/>
        </authorList>
    </citation>
    <scope>NUCLEOTIDE SEQUENCE</scope>
</reference>
<feature type="signal peptide" evidence="6">
    <location>
        <begin position="1"/>
        <end position="21"/>
    </location>
</feature>
<evidence type="ECO:0000256" key="2">
    <source>
        <dbReference type="ARBA" id="ARBA00022487"/>
    </source>
</evidence>
<dbReference type="InterPro" id="IPR050309">
    <property type="entry name" value="Type-B_Carboxylest/Lipase"/>
</dbReference>
<accession>A0A5B9D4R8</accession>
<evidence type="ECO:0000256" key="6">
    <source>
        <dbReference type="RuleBase" id="RU361235"/>
    </source>
</evidence>
<keyword evidence="3 6" id="KW-0378">Hydrolase</keyword>
<proteinExistence type="evidence at transcript level"/>
<dbReference type="Gene3D" id="3.40.50.1820">
    <property type="entry name" value="alpha/beta hydrolase"/>
    <property type="match status" value="1"/>
</dbReference>
<dbReference type="AlphaFoldDB" id="A0A5B9D4R8"/>
<dbReference type="GO" id="GO:0052689">
    <property type="term" value="F:carboxylic ester hydrolase activity"/>
    <property type="evidence" value="ECO:0007669"/>
    <property type="project" value="UniProtKB-KW"/>
</dbReference>
<dbReference type="InterPro" id="IPR019826">
    <property type="entry name" value="Carboxylesterase_B_AS"/>
</dbReference>
<evidence type="ECO:0000313" key="8">
    <source>
        <dbReference type="EMBL" id="QEE13691.1"/>
    </source>
</evidence>
<dbReference type="EMBL" id="MK440551">
    <property type="protein sequence ID" value="QEE13691.1"/>
    <property type="molecule type" value="mRNA"/>
</dbReference>
<comment type="similarity">
    <text evidence="1 6">Belongs to the type-B carboxylesterase/lipase family.</text>
</comment>
<dbReference type="SUPFAM" id="SSF53474">
    <property type="entry name" value="alpha/beta-Hydrolases"/>
    <property type="match status" value="1"/>
</dbReference>
<dbReference type="InterPro" id="IPR029058">
    <property type="entry name" value="AB_hydrolase_fold"/>
</dbReference>
<feature type="chain" id="PRO_5023109303" description="Carboxylic ester hydrolase" evidence="6">
    <location>
        <begin position="22"/>
        <end position="554"/>
    </location>
</feature>
<evidence type="ECO:0000256" key="3">
    <source>
        <dbReference type="ARBA" id="ARBA00022801"/>
    </source>
</evidence>
<dbReference type="SMR" id="A0A5B9D4R8"/>
<evidence type="ECO:0000256" key="5">
    <source>
        <dbReference type="ARBA" id="ARBA00023180"/>
    </source>
</evidence>
<keyword evidence="2" id="KW-0719">Serine esterase</keyword>
<dbReference type="InterPro" id="IPR002018">
    <property type="entry name" value="CarbesteraseB"/>
</dbReference>
<dbReference type="Pfam" id="PF00135">
    <property type="entry name" value="COesterase"/>
    <property type="match status" value="1"/>
</dbReference>
<organism evidence="8">
    <name type="scientific">Mythimna separata</name>
    <name type="common">Oriental armyworm</name>
    <name type="synonym">Pseudaletia separata</name>
    <dbReference type="NCBI Taxonomy" id="271217"/>
    <lineage>
        <taxon>Eukaryota</taxon>
        <taxon>Metazoa</taxon>
        <taxon>Ecdysozoa</taxon>
        <taxon>Arthropoda</taxon>
        <taxon>Hexapoda</taxon>
        <taxon>Insecta</taxon>
        <taxon>Pterygota</taxon>
        <taxon>Neoptera</taxon>
        <taxon>Endopterygota</taxon>
        <taxon>Lepidoptera</taxon>
        <taxon>Glossata</taxon>
        <taxon>Ditrysia</taxon>
        <taxon>Noctuoidea</taxon>
        <taxon>Noctuidae</taxon>
        <taxon>Noctuinae</taxon>
        <taxon>Hadenini</taxon>
        <taxon>Mythimna</taxon>
    </lineage>
</organism>
<evidence type="ECO:0000259" key="7">
    <source>
        <dbReference type="Pfam" id="PF00135"/>
    </source>
</evidence>
<keyword evidence="4" id="KW-1015">Disulfide bond</keyword>
<evidence type="ECO:0000256" key="4">
    <source>
        <dbReference type="ARBA" id="ARBA00023157"/>
    </source>
</evidence>
<keyword evidence="6" id="KW-0732">Signal</keyword>
<evidence type="ECO:0000256" key="1">
    <source>
        <dbReference type="ARBA" id="ARBA00005964"/>
    </source>
</evidence>
<sequence>MKSLTMWRLLIVLCVVVLIYCDDREWRQVRIKQGEVRGRKDPEGGLYAFLNIPYATAPTGADKFKAPYPGPAWLQPLDAVDKGIICVQATLPFVDVTSKTMQEDCLVANVYAPDTDDKNLPVIIYVHGGAFEIGYGNMITTNELVRSKKVIVVNFNYRLGVHGFLCLGSEDAPGNAGLKDQVALLRWVNKNIASFGGNPNDVTIAGYSAGSVSVDLLMLSKSAEGLFNKVIPESGASVASIAVQIDPLENAKTFAKMLNFTDVDDFHALEEFYKNTPLKTLQKSTFLDRKDSTVLFSPCIERKIGGETFLDDSPVNIIKNGKYKKVPILIGTSNMEGSLQIPNIEKFKDSMNEKYADFLPADLQFESEEEKEEIAKKVKEFYFGDQAVGENTILPYLDYFGDITFDYPTLKSVKLHVEAGHDQIYLYQYSFVDESVPVVPFTEVRRAGHCSQTMAVSDGDEGSLSAEFKQMKATIREMWLNFAIHGKPVHEGSSLPAWPTVGADGSPFMSLGNQINLDGVFLGERGRFWEDLYSKYYREPVAPPQPPPGRHSEL</sequence>
<name>A0A5B9D4R8_MYTSE</name>
<dbReference type="PROSITE" id="PS00122">
    <property type="entry name" value="CARBOXYLESTERASE_B_1"/>
    <property type="match status" value="1"/>
</dbReference>
<dbReference type="PANTHER" id="PTHR11559">
    <property type="entry name" value="CARBOXYLESTERASE"/>
    <property type="match status" value="1"/>
</dbReference>